<accession>A0ABN4AAJ5</accession>
<organism evidence="2 3">
    <name type="scientific">Rickettsia canadensis str. CA410</name>
    <dbReference type="NCBI Taxonomy" id="1105107"/>
    <lineage>
        <taxon>Bacteria</taxon>
        <taxon>Pseudomonadati</taxon>
        <taxon>Pseudomonadota</taxon>
        <taxon>Alphaproteobacteria</taxon>
        <taxon>Rickettsiales</taxon>
        <taxon>Rickettsiaceae</taxon>
        <taxon>Rickettsieae</taxon>
        <taxon>Rickettsia</taxon>
        <taxon>belli group</taxon>
    </lineage>
</organism>
<proteinExistence type="predicted"/>
<evidence type="ECO:0000313" key="2">
    <source>
        <dbReference type="EMBL" id="AFB20914.1"/>
    </source>
</evidence>
<dbReference type="Proteomes" id="UP000007878">
    <property type="component" value="Chromosome"/>
</dbReference>
<keyword evidence="3" id="KW-1185">Reference proteome</keyword>
<feature type="region of interest" description="Disordered" evidence="1">
    <location>
        <begin position="34"/>
        <end position="69"/>
    </location>
</feature>
<sequence>MKVEVTKNNNRYVNFSKEEEKSSYKVGTQATRIQESLTKNSQVNTTPPVAPPNPMPRGNKKGVSAIRYN</sequence>
<dbReference type="EMBL" id="CP003304">
    <property type="protein sequence ID" value="AFB20914.1"/>
    <property type="molecule type" value="Genomic_DNA"/>
</dbReference>
<dbReference type="RefSeq" id="WP_014363754.1">
    <property type="nucleotide sequence ID" value="NC_016929.1"/>
</dbReference>
<evidence type="ECO:0000256" key="1">
    <source>
        <dbReference type="SAM" id="MobiDB-lite"/>
    </source>
</evidence>
<gene>
    <name evidence="2" type="ORF">RCA_01685</name>
</gene>
<name>A0ABN4AAJ5_RICCA</name>
<protein>
    <submittedName>
        <fullName evidence="2">Uncharacterized protein</fullName>
    </submittedName>
</protein>
<evidence type="ECO:0000313" key="3">
    <source>
        <dbReference type="Proteomes" id="UP000007878"/>
    </source>
</evidence>
<reference evidence="3" key="1">
    <citation type="submission" date="2012-02" db="EMBL/GenBank/DDBJ databases">
        <title>Complete genome sequence of Rickettsia parkeri strain Portsmouth.</title>
        <authorList>
            <person name="Johnson S.L."/>
            <person name="Munk A.C."/>
            <person name="Han S."/>
            <person name="Bruce D.C."/>
            <person name="Dasch G.A."/>
        </authorList>
    </citation>
    <scope>NUCLEOTIDE SEQUENCE [LARGE SCALE GENOMIC DNA]</scope>
    <source>
        <strain evidence="3">CA410</strain>
    </source>
</reference>